<accession>A0A2S6IPP3</accession>
<organism evidence="1 2">
    <name type="scientific">Kineococcus xinjiangensis</name>
    <dbReference type="NCBI Taxonomy" id="512762"/>
    <lineage>
        <taxon>Bacteria</taxon>
        <taxon>Bacillati</taxon>
        <taxon>Actinomycetota</taxon>
        <taxon>Actinomycetes</taxon>
        <taxon>Kineosporiales</taxon>
        <taxon>Kineosporiaceae</taxon>
        <taxon>Kineococcus</taxon>
    </lineage>
</organism>
<dbReference type="OrthoDB" id="8409886at2"/>
<sequence>MSTPLNALHQPLNDFFLQRFRTPADSPVLFRFDRFGSTVDDDDFRDPSQPETYSPALACERISDLVNRIPVDTGDGMTIVLTPDALDTTYHDRILAPALPHLPQGSSEEDRAAIVATFSGIKAEARRLWEDLSLLSSTGMRLEFRPTEATPATWYEPDAGNWTAASFQVKGSGTARAAQEPELVWKLRPDLHELTQVLQLEPAAVGTVPVGDLLLSAHTRGLAETHPATAIHPAITATLATGELAVAPVADRAPVVALNPAVLAAPSRRHAAGPWPLRERAGAASGLAAGTAEVRAGAGDGPLGLRGAGIREELLDRQLLGGQEPVRRSGDEAGSLLSGRTLRERLRLLPVRDRLLIKRVLDDVTPAAEVTTPSLDVSFEYCLVNLRRPWCSTSLLHDRSWRIPGHSRGDLTAPGAPGNLPLMPVGFVAVRKLRISAAWSEADRSRLGAATSLGPFEVGPVDASGALSRDGMQIVGWLLQPLPPLPPQP</sequence>
<dbReference type="AlphaFoldDB" id="A0A2S6IPP3"/>
<reference evidence="1 2" key="1">
    <citation type="submission" date="2018-02" db="EMBL/GenBank/DDBJ databases">
        <title>Genomic Encyclopedia of Archaeal and Bacterial Type Strains, Phase II (KMG-II): from individual species to whole genera.</title>
        <authorList>
            <person name="Goeker M."/>
        </authorList>
    </citation>
    <scope>NUCLEOTIDE SEQUENCE [LARGE SCALE GENOMIC DNA]</scope>
    <source>
        <strain evidence="1 2">DSM 22857</strain>
    </source>
</reference>
<dbReference type="EMBL" id="PTJD01000005">
    <property type="protein sequence ID" value="PPK96141.1"/>
    <property type="molecule type" value="Genomic_DNA"/>
</dbReference>
<dbReference type="RefSeq" id="WP_104432502.1">
    <property type="nucleotide sequence ID" value="NZ_PTJD01000005.1"/>
</dbReference>
<name>A0A2S6IPP3_9ACTN</name>
<comment type="caution">
    <text evidence="1">The sequence shown here is derived from an EMBL/GenBank/DDBJ whole genome shotgun (WGS) entry which is preliminary data.</text>
</comment>
<evidence type="ECO:0000313" key="1">
    <source>
        <dbReference type="EMBL" id="PPK96141.1"/>
    </source>
</evidence>
<protein>
    <submittedName>
        <fullName evidence="1">Uncharacterized protein</fullName>
    </submittedName>
</protein>
<keyword evidence="2" id="KW-1185">Reference proteome</keyword>
<proteinExistence type="predicted"/>
<evidence type="ECO:0000313" key="2">
    <source>
        <dbReference type="Proteomes" id="UP000239485"/>
    </source>
</evidence>
<gene>
    <name evidence="1" type="ORF">CLV92_105243</name>
</gene>
<dbReference type="Proteomes" id="UP000239485">
    <property type="component" value="Unassembled WGS sequence"/>
</dbReference>